<dbReference type="GO" id="GO:0043022">
    <property type="term" value="F:ribosome binding"/>
    <property type="evidence" value="ECO:0007669"/>
    <property type="project" value="UniProtKB-ARBA"/>
</dbReference>
<protein>
    <recommendedName>
        <fullName evidence="8">GTPase Obg</fullName>
        <ecNumber evidence="8">3.6.5.-</ecNumber>
    </recommendedName>
    <alternativeName>
        <fullName evidence="8">GTP-binding protein Obg</fullName>
    </alternativeName>
</protein>
<sequence>MASFVDEVLIRVSSGRGGNGCVAFRREKYVPRGGPAGGDGGRGGDVVFQVRRNMRTLVHLRYGRVFRAKNGQDGEGARRFGAKGHDCVIPLPPGCLLRDAQTHEVLHDFGHAHEGCVTLLSGGRGGWGNYHFRGPVQQAPQRAHSGQPGQERVVHVELRIVADVGFVGLPNAGKSSLLNFFTHARSRVAPYPFTTRIPYLGVLRTGDGRDVILADVPGILERASQGVGLGLRFLKHLTRCAGLAFLIDLADERALHTYDLLCKELYAFSPVFETKARVLVGTKLDLPNARECLQQLRAQHPSTEVCGVSVHNRWGLDELQEAFVRLSDAGAGALRSPVWRNQAPSFMYAQLEDPVCQVRDDFGATVSLSRKRKVRG</sequence>
<dbReference type="NCBIfam" id="NF008956">
    <property type="entry name" value="PRK12299.1"/>
    <property type="match status" value="1"/>
</dbReference>
<evidence type="ECO:0000256" key="1">
    <source>
        <dbReference type="ARBA" id="ARBA00007699"/>
    </source>
</evidence>
<dbReference type="PANTHER" id="PTHR11702:SF31">
    <property type="entry name" value="MITOCHONDRIAL RIBOSOME-ASSOCIATED GTPASE 2"/>
    <property type="match status" value="1"/>
</dbReference>
<keyword evidence="6 8" id="KW-0460">Magnesium</keyword>
<dbReference type="InterPro" id="IPR006073">
    <property type="entry name" value="GTP-bd"/>
</dbReference>
<feature type="binding site" evidence="8">
    <location>
        <begin position="215"/>
        <end position="218"/>
    </location>
    <ligand>
        <name>GTP</name>
        <dbReference type="ChEBI" id="CHEBI:37565"/>
    </ligand>
</feature>
<dbReference type="PROSITE" id="PS51883">
    <property type="entry name" value="OBG"/>
    <property type="match status" value="1"/>
</dbReference>
<accession>A0AAU8PIT2</accession>
<dbReference type="RefSeq" id="WP_010882187.1">
    <property type="nucleotide sequence ID" value="NC_016843.1"/>
</dbReference>
<dbReference type="InterPro" id="IPR014100">
    <property type="entry name" value="GTP-bd_Obg/CgtA"/>
</dbReference>
<dbReference type="Proteomes" id="UP000008192">
    <property type="component" value="Chromosome"/>
</dbReference>
<dbReference type="InterPro" id="IPR036726">
    <property type="entry name" value="GTP1_OBG_dom_sf"/>
</dbReference>
<dbReference type="AlphaFoldDB" id="A0AAU8PIT2"/>
<dbReference type="GO" id="GO:0005737">
    <property type="term" value="C:cytoplasm"/>
    <property type="evidence" value="ECO:0007669"/>
    <property type="project" value="UniProtKB-SubCell"/>
</dbReference>
<dbReference type="Pfam" id="PF01926">
    <property type="entry name" value="MMR_HSR1"/>
    <property type="match status" value="1"/>
</dbReference>
<dbReference type="GeneID" id="93876510"/>
<dbReference type="GO" id="GO:0005525">
    <property type="term" value="F:GTP binding"/>
    <property type="evidence" value="ECO:0007669"/>
    <property type="project" value="UniProtKB-UniRule"/>
</dbReference>
<organism evidence="11 12">
    <name type="scientific">Treponema pallidum subsp. pertenue (strain Gauthier)</name>
    <dbReference type="NCBI Taxonomy" id="491080"/>
    <lineage>
        <taxon>Bacteria</taxon>
        <taxon>Pseudomonadati</taxon>
        <taxon>Spirochaetota</taxon>
        <taxon>Spirochaetia</taxon>
        <taxon>Spirochaetales</taxon>
        <taxon>Treponemataceae</taxon>
        <taxon>Treponema</taxon>
    </lineage>
</organism>
<dbReference type="SMR" id="A0AAU8PIT2"/>
<feature type="binding site" evidence="8">
    <location>
        <position position="175"/>
    </location>
    <ligand>
        <name>Mg(2+)</name>
        <dbReference type="ChEBI" id="CHEBI:18420"/>
    </ligand>
</feature>
<dbReference type="KEGG" id="tpg:TPEGAU_0742"/>
<keyword evidence="7 8" id="KW-0342">GTP-binding</keyword>
<feature type="binding site" evidence="8">
    <location>
        <begin position="282"/>
        <end position="285"/>
    </location>
    <ligand>
        <name>GTP</name>
        <dbReference type="ChEBI" id="CHEBI:37565"/>
    </ligand>
</feature>
<evidence type="ECO:0000256" key="3">
    <source>
        <dbReference type="ARBA" id="ARBA00022723"/>
    </source>
</evidence>
<dbReference type="InterPro" id="IPR027417">
    <property type="entry name" value="P-loop_NTPase"/>
</dbReference>
<dbReference type="Gene3D" id="3.40.50.300">
    <property type="entry name" value="P-loop containing nucleotide triphosphate hydrolases"/>
    <property type="match status" value="1"/>
</dbReference>
<dbReference type="SUPFAM" id="SSF82051">
    <property type="entry name" value="Obg GTP-binding protein N-terminal domain"/>
    <property type="match status" value="1"/>
</dbReference>
<evidence type="ECO:0000256" key="8">
    <source>
        <dbReference type="HAMAP-Rule" id="MF_01454"/>
    </source>
</evidence>
<feature type="binding site" evidence="8">
    <location>
        <position position="195"/>
    </location>
    <ligand>
        <name>Mg(2+)</name>
        <dbReference type="ChEBI" id="CHEBI:18420"/>
    </ligand>
</feature>
<reference evidence="12" key="1">
    <citation type="journal article" date="2012" name="PLoS Negl. Trop. Dis.">
        <title>Whole genome sequences of three Treponema pallidum ssp. pertenue strains: yaws and syphilis treponemes differ in less than 0.2% of the genome sequence.</title>
        <authorList>
            <person name="Cejkova D."/>
            <person name="Zobanikova M."/>
            <person name="Chen L."/>
            <person name="Pospisilova P."/>
            <person name="Strouhal M."/>
            <person name="Qin X."/>
            <person name="Mikalova L."/>
            <person name="Norris S.J."/>
            <person name="Muzny D.M."/>
            <person name="Gibbs R.A."/>
            <person name="Fulton L.L."/>
            <person name="Sodergren E."/>
            <person name="Weinstock G.M."/>
            <person name="Smajs D."/>
        </authorList>
    </citation>
    <scope>NUCLEOTIDE SEQUENCE [LARGE SCALE GENOMIC DNA]</scope>
    <source>
        <strain evidence="12">Gauthier</strain>
    </source>
</reference>
<name>A0AAU8PIT2_TREPG</name>
<dbReference type="InterPro" id="IPR045086">
    <property type="entry name" value="OBG_GTPase"/>
</dbReference>
<dbReference type="HAMAP" id="MF_01454">
    <property type="entry name" value="GTPase_Obg"/>
    <property type="match status" value="1"/>
</dbReference>
<dbReference type="GO" id="GO:0042254">
    <property type="term" value="P:ribosome biogenesis"/>
    <property type="evidence" value="ECO:0007669"/>
    <property type="project" value="UniProtKB-UniRule"/>
</dbReference>
<dbReference type="PIRSF" id="PIRSF002401">
    <property type="entry name" value="GTP_bd_Obg/CgtA"/>
    <property type="match status" value="1"/>
</dbReference>
<comment type="subcellular location">
    <subcellularLocation>
        <location evidence="8">Cytoplasm</location>
    </subcellularLocation>
</comment>
<evidence type="ECO:0000256" key="4">
    <source>
        <dbReference type="ARBA" id="ARBA00022741"/>
    </source>
</evidence>
<comment type="similarity">
    <text evidence="1 8">Belongs to the TRAFAC class OBG-HflX-like GTPase superfamily. OBG GTPase family.</text>
</comment>
<dbReference type="NCBIfam" id="TIGR02729">
    <property type="entry name" value="Obg_CgtA"/>
    <property type="match status" value="1"/>
</dbReference>
<feature type="domain" description="OBG-type G" evidence="9">
    <location>
        <begin position="162"/>
        <end position="328"/>
    </location>
</feature>
<dbReference type="Gene3D" id="2.70.210.12">
    <property type="entry name" value="GTP1/OBG domain"/>
    <property type="match status" value="1"/>
</dbReference>
<evidence type="ECO:0000256" key="7">
    <source>
        <dbReference type="ARBA" id="ARBA00023134"/>
    </source>
</evidence>
<dbReference type="GO" id="GO:0000287">
    <property type="term" value="F:magnesium ion binding"/>
    <property type="evidence" value="ECO:0007669"/>
    <property type="project" value="InterPro"/>
</dbReference>
<comment type="function">
    <text evidence="8">An essential GTPase which binds GTP, GDP and possibly (p)ppGpp with moderate affinity, with high nucleotide exchange rates and a fairly low GTP hydrolysis rate. Plays a role in control of the cell cycle, stress response, ribosome biogenesis and in those bacteria that undergo differentiation, in morphogenesis control.</text>
</comment>
<dbReference type="EC" id="3.6.5.-" evidence="8"/>
<dbReference type="PANTHER" id="PTHR11702">
    <property type="entry name" value="DEVELOPMENTALLY REGULATED GTP-BINDING PROTEIN-RELATED"/>
    <property type="match status" value="1"/>
</dbReference>
<evidence type="ECO:0000256" key="2">
    <source>
        <dbReference type="ARBA" id="ARBA00022490"/>
    </source>
</evidence>
<gene>
    <name evidence="11" type="primary">obgE</name>
    <name evidence="8" type="synonym">obg</name>
    <name evidence="11" type="ordered locus">TPEGAU_0742</name>
</gene>
<dbReference type="PRINTS" id="PR00326">
    <property type="entry name" value="GTP1OBG"/>
</dbReference>
<evidence type="ECO:0000259" key="9">
    <source>
        <dbReference type="PROSITE" id="PS51710"/>
    </source>
</evidence>
<comment type="cofactor">
    <cofactor evidence="8">
        <name>Mg(2+)</name>
        <dbReference type="ChEBI" id="CHEBI:18420"/>
    </cofactor>
</comment>
<proteinExistence type="inferred from homology"/>
<dbReference type="SUPFAM" id="SSF52540">
    <property type="entry name" value="P-loop containing nucleoside triphosphate hydrolases"/>
    <property type="match status" value="1"/>
</dbReference>
<evidence type="ECO:0000256" key="5">
    <source>
        <dbReference type="ARBA" id="ARBA00022801"/>
    </source>
</evidence>
<feature type="binding site" evidence="8">
    <location>
        <begin position="309"/>
        <end position="311"/>
    </location>
    <ligand>
        <name>GTP</name>
        <dbReference type="ChEBI" id="CHEBI:37565"/>
    </ligand>
</feature>
<evidence type="ECO:0000313" key="12">
    <source>
        <dbReference type="Proteomes" id="UP000008192"/>
    </source>
</evidence>
<dbReference type="InterPro" id="IPR031167">
    <property type="entry name" value="G_OBG"/>
</dbReference>
<dbReference type="PROSITE" id="PS51710">
    <property type="entry name" value="G_OBG"/>
    <property type="match status" value="1"/>
</dbReference>
<dbReference type="GO" id="GO:0003924">
    <property type="term" value="F:GTPase activity"/>
    <property type="evidence" value="ECO:0007669"/>
    <property type="project" value="UniProtKB-UniRule"/>
</dbReference>
<dbReference type="FunFam" id="2.70.210.12:FF:000001">
    <property type="entry name" value="GTPase Obg"/>
    <property type="match status" value="1"/>
</dbReference>
<dbReference type="EMBL" id="CP002376">
    <property type="protein sequence ID" value="AEZ60005.1"/>
    <property type="molecule type" value="Genomic_DNA"/>
</dbReference>
<evidence type="ECO:0000259" key="10">
    <source>
        <dbReference type="PROSITE" id="PS51883"/>
    </source>
</evidence>
<keyword evidence="2 8" id="KW-0963">Cytoplasm</keyword>
<keyword evidence="4 8" id="KW-0547">Nucleotide-binding</keyword>
<evidence type="ECO:0000256" key="6">
    <source>
        <dbReference type="ARBA" id="ARBA00022842"/>
    </source>
</evidence>
<keyword evidence="3 8" id="KW-0479">Metal-binding</keyword>
<feature type="binding site" evidence="8">
    <location>
        <begin position="168"/>
        <end position="175"/>
    </location>
    <ligand>
        <name>GTP</name>
        <dbReference type="ChEBI" id="CHEBI:37565"/>
    </ligand>
</feature>
<keyword evidence="5 8" id="KW-0378">Hydrolase</keyword>
<dbReference type="InterPro" id="IPR006169">
    <property type="entry name" value="GTP1_OBG_dom"/>
</dbReference>
<feature type="domain" description="Obg" evidence="10">
    <location>
        <begin position="2"/>
        <end position="161"/>
    </location>
</feature>
<comment type="subunit">
    <text evidence="8">Monomer.</text>
</comment>
<evidence type="ECO:0000313" key="11">
    <source>
        <dbReference type="EMBL" id="AEZ60005.1"/>
    </source>
</evidence>
<dbReference type="Pfam" id="PF01018">
    <property type="entry name" value="GTP1_OBG"/>
    <property type="match status" value="1"/>
</dbReference>
<dbReference type="CDD" id="cd01898">
    <property type="entry name" value="Obg"/>
    <property type="match status" value="1"/>
</dbReference>
<feature type="binding site" evidence="8">
    <location>
        <begin position="193"/>
        <end position="197"/>
    </location>
    <ligand>
        <name>GTP</name>
        <dbReference type="ChEBI" id="CHEBI:37565"/>
    </ligand>
</feature>